<dbReference type="GO" id="GO:0006564">
    <property type="term" value="P:L-serine biosynthetic process"/>
    <property type="evidence" value="ECO:0007669"/>
    <property type="project" value="UniProtKB-UniRule"/>
</dbReference>
<dbReference type="GO" id="GO:0004648">
    <property type="term" value="F:O-phospho-L-serine:2-oxoglutarate aminotransferase activity"/>
    <property type="evidence" value="ECO:0007669"/>
    <property type="project" value="UniProtKB-UniRule"/>
</dbReference>
<feature type="binding site" evidence="12">
    <location>
        <position position="214"/>
    </location>
    <ligand>
        <name>pyridoxal 5'-phosphate</name>
        <dbReference type="ChEBI" id="CHEBI:597326"/>
    </ligand>
</feature>
<evidence type="ECO:0000256" key="5">
    <source>
        <dbReference type="ARBA" id="ARBA00022605"/>
    </source>
</evidence>
<evidence type="ECO:0000256" key="1">
    <source>
        <dbReference type="ARBA" id="ARBA00004915"/>
    </source>
</evidence>
<reference evidence="15 16" key="1">
    <citation type="submission" date="2019-06" db="EMBL/GenBank/DDBJ databases">
        <title>Quisquiliibacterium sp. nov., isolated from a maize field.</title>
        <authorList>
            <person name="Lin S.-Y."/>
            <person name="Tsai C.-F."/>
            <person name="Young C.-C."/>
        </authorList>
    </citation>
    <scope>NUCLEOTIDE SEQUENCE [LARGE SCALE GENOMIC DNA]</scope>
    <source>
        <strain evidence="15 16">CC-CFT501</strain>
    </source>
</reference>
<dbReference type="InterPro" id="IPR015422">
    <property type="entry name" value="PyrdxlP-dep_Trfase_small"/>
</dbReference>
<dbReference type="PANTHER" id="PTHR43247">
    <property type="entry name" value="PHOSPHOSERINE AMINOTRANSFERASE"/>
    <property type="match status" value="1"/>
</dbReference>
<feature type="binding site" evidence="12">
    <location>
        <position position="43"/>
    </location>
    <ligand>
        <name>L-glutamate</name>
        <dbReference type="ChEBI" id="CHEBI:29985"/>
    </ligand>
</feature>
<dbReference type="InterPro" id="IPR000192">
    <property type="entry name" value="Aminotrans_V_dom"/>
</dbReference>
<evidence type="ECO:0000256" key="10">
    <source>
        <dbReference type="ARBA" id="ARBA00047630"/>
    </source>
</evidence>
<keyword evidence="9 12" id="KW-0718">Serine biosynthesis</keyword>
<keyword evidence="4 12" id="KW-0032">Aminotransferase</keyword>
<evidence type="ECO:0000256" key="2">
    <source>
        <dbReference type="ARBA" id="ARBA00005099"/>
    </source>
</evidence>
<evidence type="ECO:0000256" key="3">
    <source>
        <dbReference type="ARBA" id="ARBA00006904"/>
    </source>
</evidence>
<dbReference type="PANTHER" id="PTHR43247:SF1">
    <property type="entry name" value="PHOSPHOSERINE AMINOTRANSFERASE"/>
    <property type="match status" value="1"/>
</dbReference>
<keyword evidence="5 12" id="KW-0028">Amino-acid biosynthesis</keyword>
<comment type="subunit">
    <text evidence="12">Homodimer.</text>
</comment>
<keyword evidence="7 12" id="KW-0663">Pyridoxal phosphate</keyword>
<organism evidence="15 16">
    <name type="scientific">Zeimonas arvi</name>
    <dbReference type="NCBI Taxonomy" id="2498847"/>
    <lineage>
        <taxon>Bacteria</taxon>
        <taxon>Pseudomonadati</taxon>
        <taxon>Pseudomonadota</taxon>
        <taxon>Betaproteobacteria</taxon>
        <taxon>Burkholderiales</taxon>
        <taxon>Burkholderiaceae</taxon>
        <taxon>Zeimonas</taxon>
    </lineage>
</organism>
<feature type="domain" description="Aminotransferase class V" evidence="14">
    <location>
        <begin position="5"/>
        <end position="367"/>
    </location>
</feature>
<dbReference type="NCBIfam" id="TIGR01364">
    <property type="entry name" value="serC_1"/>
    <property type="match status" value="1"/>
</dbReference>
<dbReference type="UniPathway" id="UPA00244">
    <property type="reaction ID" value="UER00311"/>
</dbReference>
<gene>
    <name evidence="12 15" type="primary">serC</name>
    <name evidence="15" type="ORF">FHP08_00920</name>
</gene>
<keyword evidence="12" id="KW-0963">Cytoplasm</keyword>
<comment type="pathway">
    <text evidence="1 12">Cofactor biosynthesis; pyridoxine 5'-phosphate biosynthesis; pyridoxine 5'-phosphate from D-erythrose 4-phosphate: step 3/5.</text>
</comment>
<feature type="binding site" evidence="12">
    <location>
        <position position="191"/>
    </location>
    <ligand>
        <name>pyridoxal 5'-phosphate</name>
        <dbReference type="ChEBI" id="CHEBI:597326"/>
    </ligand>
</feature>
<dbReference type="HAMAP" id="MF_00160">
    <property type="entry name" value="SerC_aminotrans_5"/>
    <property type="match status" value="1"/>
</dbReference>
<dbReference type="AlphaFoldDB" id="A0A5C8P4X7"/>
<evidence type="ECO:0000259" key="14">
    <source>
        <dbReference type="Pfam" id="PF00266"/>
    </source>
</evidence>
<feature type="binding site" evidence="12">
    <location>
        <begin position="256"/>
        <end position="257"/>
    </location>
    <ligand>
        <name>pyridoxal 5'-phosphate</name>
        <dbReference type="ChEBI" id="CHEBI:597326"/>
    </ligand>
</feature>
<dbReference type="Pfam" id="PF00266">
    <property type="entry name" value="Aminotran_5"/>
    <property type="match status" value="1"/>
</dbReference>
<evidence type="ECO:0000256" key="9">
    <source>
        <dbReference type="ARBA" id="ARBA00023299"/>
    </source>
</evidence>
<dbReference type="InterPro" id="IPR022278">
    <property type="entry name" value="Pser_aminoTfrase"/>
</dbReference>
<evidence type="ECO:0000256" key="8">
    <source>
        <dbReference type="ARBA" id="ARBA00023096"/>
    </source>
</evidence>
<comment type="pathway">
    <text evidence="2 12 13">Amino-acid biosynthesis; L-serine biosynthesis; L-serine from 3-phospho-D-glycerate: step 2/3.</text>
</comment>
<dbReference type="FunFam" id="3.90.1150.10:FF:000006">
    <property type="entry name" value="Phosphoserine aminotransferase"/>
    <property type="match status" value="1"/>
</dbReference>
<dbReference type="FunFam" id="3.40.640.10:FF:000010">
    <property type="entry name" value="Phosphoserine aminotransferase"/>
    <property type="match status" value="1"/>
</dbReference>
<dbReference type="InterPro" id="IPR015424">
    <property type="entry name" value="PyrdxlP-dep_Trfase"/>
</dbReference>
<feature type="binding site" evidence="12">
    <location>
        <position position="103"/>
    </location>
    <ligand>
        <name>pyridoxal 5'-phosphate</name>
        <dbReference type="ChEBI" id="CHEBI:597326"/>
    </ligand>
</feature>
<feature type="modified residue" description="N6-(pyridoxal phosphate)lysine" evidence="12">
    <location>
        <position position="215"/>
    </location>
</feature>
<evidence type="ECO:0000313" key="16">
    <source>
        <dbReference type="Proteomes" id="UP000321548"/>
    </source>
</evidence>
<protein>
    <recommendedName>
        <fullName evidence="12">Phosphoserine aminotransferase</fullName>
        <ecNumber evidence="12">2.6.1.52</ecNumber>
    </recommendedName>
    <alternativeName>
        <fullName evidence="12">Phosphohydroxythreonine aminotransferase</fullName>
        <shortName evidence="12">PSAT</shortName>
    </alternativeName>
</protein>
<comment type="cofactor">
    <cofactor evidence="12">
        <name>pyridoxal 5'-phosphate</name>
        <dbReference type="ChEBI" id="CHEBI:597326"/>
    </cofactor>
    <text evidence="12">Binds 1 pyridoxal phosphate per subunit.</text>
</comment>
<keyword evidence="8 12" id="KW-0664">Pyridoxine biosynthesis</keyword>
<comment type="function">
    <text evidence="12">Catalyzes the reversible conversion of 3-phosphohydroxypyruvate to phosphoserine and of 3-hydroxy-2-oxo-4-phosphonooxybutanoate to phosphohydroxythreonine.</text>
</comment>
<dbReference type="EC" id="2.6.1.52" evidence="12"/>
<evidence type="ECO:0000256" key="11">
    <source>
        <dbReference type="ARBA" id="ARBA00049007"/>
    </source>
</evidence>
<evidence type="ECO:0000313" key="15">
    <source>
        <dbReference type="EMBL" id="TXL68285.1"/>
    </source>
</evidence>
<dbReference type="GO" id="GO:0005737">
    <property type="term" value="C:cytoplasm"/>
    <property type="evidence" value="ECO:0007669"/>
    <property type="project" value="UniProtKB-SubCell"/>
</dbReference>
<dbReference type="PIRSF" id="PIRSF000525">
    <property type="entry name" value="SerC"/>
    <property type="match status" value="1"/>
</dbReference>
<keyword evidence="6 12" id="KW-0808">Transferase</keyword>
<evidence type="ECO:0000256" key="6">
    <source>
        <dbReference type="ARBA" id="ARBA00022679"/>
    </source>
</evidence>
<dbReference type="Proteomes" id="UP000321548">
    <property type="component" value="Unassembled WGS sequence"/>
</dbReference>
<evidence type="ECO:0000256" key="13">
    <source>
        <dbReference type="RuleBase" id="RU004505"/>
    </source>
</evidence>
<evidence type="ECO:0000256" key="4">
    <source>
        <dbReference type="ARBA" id="ARBA00022576"/>
    </source>
</evidence>
<dbReference type="OrthoDB" id="9809412at2"/>
<dbReference type="GO" id="GO:0008615">
    <property type="term" value="P:pyridoxine biosynthetic process"/>
    <property type="evidence" value="ECO:0007669"/>
    <property type="project" value="UniProtKB-UniRule"/>
</dbReference>
<dbReference type="PROSITE" id="PS00595">
    <property type="entry name" value="AA_TRANSFER_CLASS_5"/>
    <property type="match status" value="1"/>
</dbReference>
<dbReference type="UniPathway" id="UPA00135">
    <property type="reaction ID" value="UER00197"/>
</dbReference>
<dbReference type="GO" id="GO:0030170">
    <property type="term" value="F:pyridoxal phosphate binding"/>
    <property type="evidence" value="ECO:0007669"/>
    <property type="project" value="UniProtKB-UniRule"/>
</dbReference>
<dbReference type="RefSeq" id="WP_147702426.1">
    <property type="nucleotide sequence ID" value="NZ_VDUY01000001.1"/>
</dbReference>
<sequence length="379" mass="41557">MSETVYNFSAGPAVLPKEVLRQVADELPDWHGTGMSVMEMSHRGPEFMGIHAQAVADLRELMRIPEHYKVLFMQGGAIAENAIVPMNLLRGGGHADYLVTGQWSARSAKEAARYARVNLVADAAKLPAPHRDGETGAYTFVPEQSQWRMSPDAAYLHLCTNETIDGVEFQRPPSQGAGPADVPAGVPIVVDVSSHVLSREIDVSRYGCLYGGAQKNIGPAGLTIVIVREDLIGRAHPLCPTAFDYKVVADNDSMYNTPPTFAIWVAGLVFAWLKRQGGVAAMEARNIEKAALLYDYIDASGLYENRVRRQDRSRMNVPFFLKDRALDADFLKGAESAGLLQLKGHRSVGGMRASLYNAMPIEGVRALVGYMKDFERRHG</sequence>
<keyword evidence="16" id="KW-1185">Reference proteome</keyword>
<name>A0A5C8P4X7_9BURK</name>
<dbReference type="EMBL" id="VDUY01000001">
    <property type="protein sequence ID" value="TXL68285.1"/>
    <property type="molecule type" value="Genomic_DNA"/>
</dbReference>
<comment type="caution">
    <text evidence="12">Lacks conserved residue(s) required for the propagation of feature annotation.</text>
</comment>
<dbReference type="SUPFAM" id="SSF53383">
    <property type="entry name" value="PLP-dependent transferases"/>
    <property type="match status" value="1"/>
</dbReference>
<proteinExistence type="inferred from homology"/>
<dbReference type="NCBIfam" id="NF003764">
    <property type="entry name" value="PRK05355.1"/>
    <property type="match status" value="1"/>
</dbReference>
<dbReference type="Gene3D" id="3.40.640.10">
    <property type="entry name" value="Type I PLP-dependent aspartate aminotransferase-like (Major domain)"/>
    <property type="match status" value="1"/>
</dbReference>
<comment type="similarity">
    <text evidence="3 12">Belongs to the class-V pyridoxal-phosphate-dependent aminotransferase family. SerC subfamily.</text>
</comment>
<comment type="catalytic activity">
    <reaction evidence="11 12 13">
        <text>O-phospho-L-serine + 2-oxoglutarate = 3-phosphooxypyruvate + L-glutamate</text>
        <dbReference type="Rhea" id="RHEA:14329"/>
        <dbReference type="ChEBI" id="CHEBI:16810"/>
        <dbReference type="ChEBI" id="CHEBI:18110"/>
        <dbReference type="ChEBI" id="CHEBI:29985"/>
        <dbReference type="ChEBI" id="CHEBI:57524"/>
        <dbReference type="EC" id="2.6.1.52"/>
    </reaction>
</comment>
<evidence type="ECO:0000256" key="7">
    <source>
        <dbReference type="ARBA" id="ARBA00022898"/>
    </source>
</evidence>
<comment type="caution">
    <text evidence="15">The sequence shown here is derived from an EMBL/GenBank/DDBJ whole genome shotgun (WGS) entry which is preliminary data.</text>
</comment>
<evidence type="ECO:0000256" key="12">
    <source>
        <dbReference type="HAMAP-Rule" id="MF_00160"/>
    </source>
</evidence>
<dbReference type="InterPro" id="IPR015421">
    <property type="entry name" value="PyrdxlP-dep_Trfase_major"/>
</dbReference>
<comment type="subcellular location">
    <subcellularLocation>
        <location evidence="12">Cytoplasm</location>
    </subcellularLocation>
</comment>
<dbReference type="CDD" id="cd00611">
    <property type="entry name" value="PSAT_like"/>
    <property type="match status" value="1"/>
</dbReference>
<comment type="catalytic activity">
    <reaction evidence="10 12">
        <text>4-(phosphooxy)-L-threonine + 2-oxoglutarate = (R)-3-hydroxy-2-oxo-4-phosphooxybutanoate + L-glutamate</text>
        <dbReference type="Rhea" id="RHEA:16573"/>
        <dbReference type="ChEBI" id="CHEBI:16810"/>
        <dbReference type="ChEBI" id="CHEBI:29985"/>
        <dbReference type="ChEBI" id="CHEBI:58452"/>
        <dbReference type="ChEBI" id="CHEBI:58538"/>
        <dbReference type="EC" id="2.6.1.52"/>
    </reaction>
</comment>
<dbReference type="InterPro" id="IPR020578">
    <property type="entry name" value="Aminotrans_V_PyrdxlP_BS"/>
</dbReference>
<feature type="binding site" evidence="12">
    <location>
        <position position="163"/>
    </location>
    <ligand>
        <name>pyridoxal 5'-phosphate</name>
        <dbReference type="ChEBI" id="CHEBI:597326"/>
    </ligand>
</feature>
<dbReference type="Gene3D" id="3.90.1150.10">
    <property type="entry name" value="Aspartate Aminotransferase, domain 1"/>
    <property type="match status" value="1"/>
</dbReference>
<accession>A0A5C8P4X7</accession>